<protein>
    <submittedName>
        <fullName evidence="1">Uncharacterized protein</fullName>
    </submittedName>
</protein>
<gene>
    <name evidence="1" type="ORF">HK17_12065</name>
</gene>
<dbReference type="AlphaFoldDB" id="A0A252AXS7"/>
<sequence>MEHLFMTRYSRRQVLHAGGAGCLLGLLTACTLQSDGPVTSLSLNIAKIQAYAQAGYNFSQMLLSTPVVAQQLGEAGCAFVKTVGLNINTALDALIATAGGALTVSYNNASVKTAFQSILSDIQMLVSQAANILNTQGKSDSISQKIQMALTAAQTIVSLMLAMIRSSVVAKAVRPAMNEHEALHYFGVDCPA</sequence>
<reference evidence="2" key="1">
    <citation type="submission" date="2014-06" db="EMBL/GenBank/DDBJ databases">
        <authorList>
            <person name="Winans N.J."/>
            <person name="Newell P.D."/>
            <person name="Douglas A.E."/>
        </authorList>
    </citation>
    <scope>NUCLEOTIDE SEQUENCE [LARGE SCALE GENOMIC DNA]</scope>
</reference>
<comment type="caution">
    <text evidence="1">The sequence shown here is derived from an EMBL/GenBank/DDBJ whole genome shotgun (WGS) entry which is preliminary data.</text>
</comment>
<evidence type="ECO:0000313" key="1">
    <source>
        <dbReference type="EMBL" id="OUI96347.1"/>
    </source>
</evidence>
<organism evidence="1 2">
    <name type="scientific">Acetobacter indonesiensis</name>
    <dbReference type="NCBI Taxonomy" id="104101"/>
    <lineage>
        <taxon>Bacteria</taxon>
        <taxon>Pseudomonadati</taxon>
        <taxon>Pseudomonadota</taxon>
        <taxon>Alphaproteobacteria</taxon>
        <taxon>Acetobacterales</taxon>
        <taxon>Acetobacteraceae</taxon>
        <taxon>Acetobacter</taxon>
    </lineage>
</organism>
<dbReference type="Proteomes" id="UP000194641">
    <property type="component" value="Unassembled WGS sequence"/>
</dbReference>
<dbReference type="EMBL" id="JOPA01000004">
    <property type="protein sequence ID" value="OUI96347.1"/>
    <property type="molecule type" value="Genomic_DNA"/>
</dbReference>
<name>A0A252AXS7_9PROT</name>
<proteinExistence type="predicted"/>
<accession>A0A252AXS7</accession>
<evidence type="ECO:0000313" key="2">
    <source>
        <dbReference type="Proteomes" id="UP000194641"/>
    </source>
</evidence>